<organism evidence="4 5">
    <name type="scientific">Compostibacter hankyongensis</name>
    <dbReference type="NCBI Taxonomy" id="1007089"/>
    <lineage>
        <taxon>Bacteria</taxon>
        <taxon>Pseudomonadati</taxon>
        <taxon>Bacteroidota</taxon>
        <taxon>Chitinophagia</taxon>
        <taxon>Chitinophagales</taxon>
        <taxon>Chitinophagaceae</taxon>
        <taxon>Compostibacter</taxon>
    </lineage>
</organism>
<gene>
    <name evidence="4" type="ORF">GCM10023143_23820</name>
</gene>
<dbReference type="EMBL" id="BAABFN010000005">
    <property type="protein sequence ID" value="GAA4313512.1"/>
    <property type="molecule type" value="Genomic_DNA"/>
</dbReference>
<dbReference type="PROSITE" id="PS51682">
    <property type="entry name" value="SAM_OMT_I"/>
    <property type="match status" value="1"/>
</dbReference>
<dbReference type="SUPFAM" id="SSF53335">
    <property type="entry name" value="S-adenosyl-L-methionine-dependent methyltransferases"/>
    <property type="match status" value="1"/>
</dbReference>
<dbReference type="Gene3D" id="3.40.50.150">
    <property type="entry name" value="Vaccinia Virus protein VP39"/>
    <property type="match status" value="1"/>
</dbReference>
<comment type="caution">
    <text evidence="4">The sequence shown here is derived from an EMBL/GenBank/DDBJ whole genome shotgun (WGS) entry which is preliminary data.</text>
</comment>
<dbReference type="PANTHER" id="PTHR10509:SF14">
    <property type="entry name" value="CAFFEOYL-COA O-METHYLTRANSFERASE 3-RELATED"/>
    <property type="match status" value="1"/>
</dbReference>
<dbReference type="Proteomes" id="UP001501207">
    <property type="component" value="Unassembled WGS sequence"/>
</dbReference>
<dbReference type="Pfam" id="PF01596">
    <property type="entry name" value="Methyltransf_3"/>
    <property type="match status" value="1"/>
</dbReference>
<keyword evidence="1" id="KW-0489">Methyltransferase</keyword>
<keyword evidence="2" id="KW-0808">Transferase</keyword>
<dbReference type="InterPro" id="IPR050362">
    <property type="entry name" value="Cation-dep_OMT"/>
</dbReference>
<evidence type="ECO:0000313" key="4">
    <source>
        <dbReference type="EMBL" id="GAA4313512.1"/>
    </source>
</evidence>
<name>A0ABP8FYC2_9BACT</name>
<evidence type="ECO:0000256" key="1">
    <source>
        <dbReference type="ARBA" id="ARBA00022603"/>
    </source>
</evidence>
<reference evidence="5" key="1">
    <citation type="journal article" date="2019" name="Int. J. Syst. Evol. Microbiol.">
        <title>The Global Catalogue of Microorganisms (GCM) 10K type strain sequencing project: providing services to taxonomists for standard genome sequencing and annotation.</title>
        <authorList>
            <consortium name="The Broad Institute Genomics Platform"/>
            <consortium name="The Broad Institute Genome Sequencing Center for Infectious Disease"/>
            <person name="Wu L."/>
            <person name="Ma J."/>
        </authorList>
    </citation>
    <scope>NUCLEOTIDE SEQUENCE [LARGE SCALE GENOMIC DNA]</scope>
    <source>
        <strain evidence="5">JCM 17664</strain>
    </source>
</reference>
<proteinExistence type="predicted"/>
<evidence type="ECO:0000256" key="2">
    <source>
        <dbReference type="ARBA" id="ARBA00022679"/>
    </source>
</evidence>
<keyword evidence="3" id="KW-0949">S-adenosyl-L-methionine</keyword>
<dbReference type="InterPro" id="IPR002935">
    <property type="entry name" value="SAM_O-MeTrfase"/>
</dbReference>
<sequence length="220" mass="24732">MKKTYDIVDAAAQEYAEKYTTPPNELLRNLLRDTHLHQVQSHMLSGPLQGMLLSLISRMIRPERILEVGTFTGYSALCLAEGLQPGGQLHTIDNNEELEEECRRYFRSAGMDDRIQLHIGAAAEVIPQLEGPFDLVFLDADKTSYSLYFDLVIGKMRPGAFLIADNMFFHGEVLQPEEKQSNNAKAIIAFNKKVAADPRVEQVMLTLRDGILLVQKVEGI</sequence>
<dbReference type="RefSeq" id="WP_344979576.1">
    <property type="nucleotide sequence ID" value="NZ_BAABFN010000005.1"/>
</dbReference>
<evidence type="ECO:0000256" key="3">
    <source>
        <dbReference type="ARBA" id="ARBA00022691"/>
    </source>
</evidence>
<dbReference type="InterPro" id="IPR029063">
    <property type="entry name" value="SAM-dependent_MTases_sf"/>
</dbReference>
<dbReference type="CDD" id="cd02440">
    <property type="entry name" value="AdoMet_MTases"/>
    <property type="match status" value="1"/>
</dbReference>
<evidence type="ECO:0000313" key="5">
    <source>
        <dbReference type="Proteomes" id="UP001501207"/>
    </source>
</evidence>
<dbReference type="PANTHER" id="PTHR10509">
    <property type="entry name" value="O-METHYLTRANSFERASE-RELATED"/>
    <property type="match status" value="1"/>
</dbReference>
<protein>
    <submittedName>
        <fullName evidence="4">O-methyltransferase</fullName>
    </submittedName>
</protein>
<keyword evidence="5" id="KW-1185">Reference proteome</keyword>
<accession>A0ABP8FYC2</accession>